<keyword evidence="3" id="KW-1185">Reference proteome</keyword>
<dbReference type="EMBL" id="CP090164">
    <property type="protein sequence ID" value="UJO13838.1"/>
    <property type="molecule type" value="Genomic_DNA"/>
</dbReference>
<feature type="region of interest" description="Disordered" evidence="1">
    <location>
        <begin position="143"/>
        <end position="167"/>
    </location>
</feature>
<evidence type="ECO:0000256" key="1">
    <source>
        <dbReference type="SAM" id="MobiDB-lite"/>
    </source>
</evidence>
<evidence type="ECO:0000313" key="3">
    <source>
        <dbReference type="Proteomes" id="UP000756132"/>
    </source>
</evidence>
<reference evidence="2" key="1">
    <citation type="submission" date="2021-12" db="EMBL/GenBank/DDBJ databases">
        <authorList>
            <person name="Zaccaron A."/>
            <person name="Stergiopoulos I."/>
        </authorList>
    </citation>
    <scope>NUCLEOTIDE SEQUENCE</scope>
    <source>
        <strain evidence="2">Race5_Kim</strain>
    </source>
</reference>
<gene>
    <name evidence="2" type="ORF">CLAFUR5_02773</name>
</gene>
<dbReference type="OMA" id="DWHAFAG"/>
<organism evidence="2 3">
    <name type="scientific">Passalora fulva</name>
    <name type="common">Tomato leaf mold</name>
    <name type="synonym">Cladosporium fulvum</name>
    <dbReference type="NCBI Taxonomy" id="5499"/>
    <lineage>
        <taxon>Eukaryota</taxon>
        <taxon>Fungi</taxon>
        <taxon>Dikarya</taxon>
        <taxon>Ascomycota</taxon>
        <taxon>Pezizomycotina</taxon>
        <taxon>Dothideomycetes</taxon>
        <taxon>Dothideomycetidae</taxon>
        <taxon>Mycosphaerellales</taxon>
        <taxon>Mycosphaerellaceae</taxon>
        <taxon>Fulvia</taxon>
    </lineage>
</organism>
<name>A0A9Q8LBR3_PASFU</name>
<feature type="compositionally biased region" description="Basic and acidic residues" evidence="1">
    <location>
        <begin position="143"/>
        <end position="154"/>
    </location>
</feature>
<dbReference type="Proteomes" id="UP000756132">
    <property type="component" value="Chromosome 2"/>
</dbReference>
<dbReference type="GeneID" id="71982651"/>
<dbReference type="OrthoDB" id="3645041at2759"/>
<reference evidence="2" key="2">
    <citation type="journal article" date="2022" name="Microb. Genom.">
        <title>A chromosome-scale genome assembly of the tomato pathogen Cladosporium fulvum reveals a compartmentalized genome architecture and the presence of a dispensable chromosome.</title>
        <authorList>
            <person name="Zaccaron A.Z."/>
            <person name="Chen L.H."/>
            <person name="Samaras A."/>
            <person name="Stergiopoulos I."/>
        </authorList>
    </citation>
    <scope>NUCLEOTIDE SEQUENCE</scope>
    <source>
        <strain evidence="2">Race5_Kim</strain>
    </source>
</reference>
<proteinExistence type="predicted"/>
<dbReference type="AlphaFoldDB" id="A0A9Q8LBR3"/>
<protein>
    <submittedName>
        <fullName evidence="2">Uncharacterized protein</fullName>
    </submittedName>
</protein>
<accession>A0A9Q8LBR3</accession>
<sequence length="191" mass="21684">MAHPRHFAHQTHSTYFDVQSSLFGPHVFSITAIEPDPDANVDDWHAFAVNSAYYGSPTSLLYAIASTFVSRAKRAYASGKTWEEFEREEWRVDSAAVAKAEVDPAKRKVLMQESLDNGVRLGVLRELKGRLRTEVWAERELERKDSKVDGRADTPVENGNGVDEERTVERFSLGPGRRLVVEWREDVHKKG</sequence>
<dbReference type="RefSeq" id="XP_047758204.1">
    <property type="nucleotide sequence ID" value="XM_047901921.1"/>
</dbReference>
<evidence type="ECO:0000313" key="2">
    <source>
        <dbReference type="EMBL" id="UJO13838.1"/>
    </source>
</evidence>
<dbReference type="KEGG" id="ffu:CLAFUR5_02773"/>